<evidence type="ECO:0000256" key="1">
    <source>
        <dbReference type="SAM" id="MobiDB-lite"/>
    </source>
</evidence>
<accession>A0A8B6GW06</accession>
<sequence>MAENQSGEVEGSKASQSVEFDVQDTDGVRMSRGLLNPILQLHHMAENQSDEVQGSKASQSVKIDVKHTDGVRMVISHTISLMPSYKES</sequence>
<feature type="compositionally biased region" description="Polar residues" evidence="1">
    <location>
        <begin position="1"/>
        <end position="18"/>
    </location>
</feature>
<gene>
    <name evidence="2" type="ORF">MGAL_10B084682</name>
</gene>
<feature type="region of interest" description="Disordered" evidence="1">
    <location>
        <begin position="1"/>
        <end position="25"/>
    </location>
</feature>
<proteinExistence type="predicted"/>
<organism evidence="2 3">
    <name type="scientific">Mytilus galloprovincialis</name>
    <name type="common">Mediterranean mussel</name>
    <dbReference type="NCBI Taxonomy" id="29158"/>
    <lineage>
        <taxon>Eukaryota</taxon>
        <taxon>Metazoa</taxon>
        <taxon>Spiralia</taxon>
        <taxon>Lophotrochozoa</taxon>
        <taxon>Mollusca</taxon>
        <taxon>Bivalvia</taxon>
        <taxon>Autobranchia</taxon>
        <taxon>Pteriomorphia</taxon>
        <taxon>Mytilida</taxon>
        <taxon>Mytiloidea</taxon>
        <taxon>Mytilidae</taxon>
        <taxon>Mytilinae</taxon>
        <taxon>Mytilus</taxon>
    </lineage>
</organism>
<reference evidence="2" key="1">
    <citation type="submission" date="2018-11" db="EMBL/GenBank/DDBJ databases">
        <authorList>
            <person name="Alioto T."/>
            <person name="Alioto T."/>
        </authorList>
    </citation>
    <scope>NUCLEOTIDE SEQUENCE</scope>
</reference>
<name>A0A8B6GW06_MYTGA</name>
<dbReference type="OrthoDB" id="6181817at2759"/>
<protein>
    <submittedName>
        <fullName evidence="2">Uncharacterized protein</fullName>
    </submittedName>
</protein>
<comment type="caution">
    <text evidence="2">The sequence shown here is derived from an EMBL/GenBank/DDBJ whole genome shotgun (WGS) entry which is preliminary data.</text>
</comment>
<dbReference type="EMBL" id="UYJE01009055">
    <property type="protein sequence ID" value="VDI69624.1"/>
    <property type="molecule type" value="Genomic_DNA"/>
</dbReference>
<keyword evidence="3" id="KW-1185">Reference proteome</keyword>
<evidence type="ECO:0000313" key="2">
    <source>
        <dbReference type="EMBL" id="VDI69624.1"/>
    </source>
</evidence>
<dbReference type="Proteomes" id="UP000596742">
    <property type="component" value="Unassembled WGS sequence"/>
</dbReference>
<evidence type="ECO:0000313" key="3">
    <source>
        <dbReference type="Proteomes" id="UP000596742"/>
    </source>
</evidence>
<dbReference type="AlphaFoldDB" id="A0A8B6GW06"/>